<dbReference type="Gene3D" id="3.30.450.40">
    <property type="match status" value="1"/>
</dbReference>
<dbReference type="Gene3D" id="3.60.40.10">
    <property type="entry name" value="PPM-type phosphatase domain"/>
    <property type="match status" value="1"/>
</dbReference>
<dbReference type="InterPro" id="IPR000014">
    <property type="entry name" value="PAS"/>
</dbReference>
<dbReference type="InterPro" id="IPR052016">
    <property type="entry name" value="Bact_Sigma-Reg"/>
</dbReference>
<evidence type="ECO:0000259" key="2">
    <source>
        <dbReference type="PROSITE" id="PS50112"/>
    </source>
</evidence>
<reference evidence="3" key="1">
    <citation type="submission" date="2022-10" db="EMBL/GenBank/DDBJ databases">
        <title>The complete genomes of actinobacterial strains from the NBC collection.</title>
        <authorList>
            <person name="Joergensen T.S."/>
            <person name="Alvarez Arevalo M."/>
            <person name="Sterndorff E.B."/>
            <person name="Faurdal D."/>
            <person name="Vuksanovic O."/>
            <person name="Mourched A.-S."/>
            <person name="Charusanti P."/>
            <person name="Shaw S."/>
            <person name="Blin K."/>
            <person name="Weber T."/>
        </authorList>
    </citation>
    <scope>NUCLEOTIDE SEQUENCE</scope>
    <source>
        <strain evidence="3">NBC_00119</strain>
    </source>
</reference>
<dbReference type="Gene3D" id="3.30.450.20">
    <property type="entry name" value="PAS domain"/>
    <property type="match status" value="2"/>
</dbReference>
<feature type="domain" description="PAS" evidence="2">
    <location>
        <begin position="1"/>
        <end position="30"/>
    </location>
</feature>
<dbReference type="PANTHER" id="PTHR43156">
    <property type="entry name" value="STAGE II SPORULATION PROTEIN E-RELATED"/>
    <property type="match status" value="1"/>
</dbReference>
<protein>
    <submittedName>
        <fullName evidence="3">SpoIIE family protein phosphatase</fullName>
    </submittedName>
</protein>
<dbReference type="InterPro" id="IPR036890">
    <property type="entry name" value="HATPase_C_sf"/>
</dbReference>
<keyword evidence="1" id="KW-0378">Hydrolase</keyword>
<gene>
    <name evidence="3" type="ORF">OHU69_11020</name>
</gene>
<dbReference type="SUPFAM" id="SSF55785">
    <property type="entry name" value="PYP-like sensor domain (PAS domain)"/>
    <property type="match status" value="2"/>
</dbReference>
<dbReference type="GO" id="GO:0016791">
    <property type="term" value="F:phosphatase activity"/>
    <property type="evidence" value="ECO:0007669"/>
    <property type="project" value="TreeGrafter"/>
</dbReference>
<dbReference type="AlphaFoldDB" id="A0AAU1UN24"/>
<sequence length="785" mass="83604">MVVSGGGTVVQWSREAEELLGRTATEVVGQPVARVVSRTGSASALRVVSQLRGNGAASGLELRVRPLLRADDSVDWAVFQARTDSPIPSAVGAAVLGALSAQSLMGLHVLDQHLRIVRATFTTPILGDESPEQLVGRRLTDVYNLSDPAGTENLLRTVLESGAPAREPLVRVRPKHAPGPEYVFSVSAFRLDDPDGHVLGVLAVALDVTAREKVRRRVGVLRTVRDRVGHSLDLVTTCQDLVDCLVPSFADVAVVEVVDSVARGEEEPPLGPLGRDVPLRRVAARGGGARQAPAHPVGDVRSVTYPTPYAQALTDLEPRLVVLDSDAPWFAADPARAHAIRASGARVLLAAPLVLRGTVLGLLSLYRTDETDPYTEDDVQLTLDLAAHTALSIDIARRYTREHTIAVALQRGLLPAHPSSQTAVETAHLVALGDQGGGGWYDTFALPGARTALVVGDVNGQGLHAATTMGQLRTVLHSLAAFDLEPDELLARLNDATLFLAQERAARPPGDPMRRQELAAHCLYAVYDPLARACTIARAGQPPPVIAHSDGSTEQVDSSCGGPMLGSAEGPPFATTCVTLSEGDVLALGTPAILPASTPTSVLAPTPDALLQALEAWAPDRSLQELCDEVLYRLKGNTDPGDAILLLARTHTFPADHVATWPLDQDPTAAGTARIHAHRRLTDWGVDEEVGYATELIVSELVTNAVRYGSAPLSLRLIKDRFLTCEVHDTSPTTPRLQHARTIDEGGRGLFIVAQLAQNWGVRYTSDGKTVWTEQSLPTATPHPG</sequence>
<dbReference type="InterPro" id="IPR003594">
    <property type="entry name" value="HATPase_dom"/>
</dbReference>
<dbReference type="SMART" id="SM00331">
    <property type="entry name" value="PP2C_SIG"/>
    <property type="match status" value="1"/>
</dbReference>
<dbReference type="FunFam" id="3.30.565.10:FF:000028">
    <property type="entry name" value="PAS sensor protein"/>
    <property type="match status" value="1"/>
</dbReference>
<dbReference type="InterPro" id="IPR036457">
    <property type="entry name" value="PPM-type-like_dom_sf"/>
</dbReference>
<dbReference type="SUPFAM" id="SSF55781">
    <property type="entry name" value="GAF domain-like"/>
    <property type="match status" value="1"/>
</dbReference>
<accession>A0AAU1UN24</accession>
<dbReference type="Pfam" id="PF13426">
    <property type="entry name" value="PAS_9"/>
    <property type="match status" value="1"/>
</dbReference>
<dbReference type="CDD" id="cd16936">
    <property type="entry name" value="HATPase_RsbW-like"/>
    <property type="match status" value="1"/>
</dbReference>
<dbReference type="InterPro" id="IPR029016">
    <property type="entry name" value="GAF-like_dom_sf"/>
</dbReference>
<dbReference type="PROSITE" id="PS50112">
    <property type="entry name" value="PAS"/>
    <property type="match status" value="1"/>
</dbReference>
<evidence type="ECO:0000313" key="3">
    <source>
        <dbReference type="EMBL" id="WTS18640.1"/>
    </source>
</evidence>
<dbReference type="InterPro" id="IPR001932">
    <property type="entry name" value="PPM-type_phosphatase-like_dom"/>
</dbReference>
<dbReference type="InterPro" id="IPR013656">
    <property type="entry name" value="PAS_4"/>
</dbReference>
<dbReference type="SUPFAM" id="SSF55874">
    <property type="entry name" value="ATPase domain of HSP90 chaperone/DNA topoisomerase II/histidine kinase"/>
    <property type="match status" value="1"/>
</dbReference>
<dbReference type="SMART" id="SM00065">
    <property type="entry name" value="GAF"/>
    <property type="match status" value="1"/>
</dbReference>
<evidence type="ECO:0000256" key="1">
    <source>
        <dbReference type="ARBA" id="ARBA00022801"/>
    </source>
</evidence>
<dbReference type="Gene3D" id="3.30.565.10">
    <property type="entry name" value="Histidine kinase-like ATPase, C-terminal domain"/>
    <property type="match status" value="1"/>
</dbReference>
<dbReference type="PANTHER" id="PTHR43156:SF2">
    <property type="entry name" value="STAGE II SPORULATION PROTEIN E"/>
    <property type="match status" value="1"/>
</dbReference>
<dbReference type="Pfam" id="PF08448">
    <property type="entry name" value="PAS_4"/>
    <property type="match status" value="1"/>
</dbReference>
<proteinExistence type="predicted"/>
<dbReference type="CDD" id="cd00130">
    <property type="entry name" value="PAS"/>
    <property type="match status" value="2"/>
</dbReference>
<organism evidence="3">
    <name type="scientific">Streptomyces sp. NBC_00119</name>
    <dbReference type="NCBI Taxonomy" id="2975659"/>
    <lineage>
        <taxon>Bacteria</taxon>
        <taxon>Bacillati</taxon>
        <taxon>Actinomycetota</taxon>
        <taxon>Actinomycetes</taxon>
        <taxon>Kitasatosporales</taxon>
        <taxon>Streptomycetaceae</taxon>
        <taxon>Streptomyces</taxon>
    </lineage>
</organism>
<dbReference type="InterPro" id="IPR003018">
    <property type="entry name" value="GAF"/>
</dbReference>
<dbReference type="Pfam" id="PF07228">
    <property type="entry name" value="SpoIIE"/>
    <property type="match status" value="1"/>
</dbReference>
<name>A0AAU1UN24_9ACTN</name>
<dbReference type="EMBL" id="CP108195">
    <property type="protein sequence ID" value="WTS18640.1"/>
    <property type="molecule type" value="Genomic_DNA"/>
</dbReference>
<dbReference type="Pfam" id="PF01590">
    <property type="entry name" value="GAF"/>
    <property type="match status" value="1"/>
</dbReference>
<dbReference type="InterPro" id="IPR035965">
    <property type="entry name" value="PAS-like_dom_sf"/>
</dbReference>
<dbReference type="Pfam" id="PF13581">
    <property type="entry name" value="HATPase_c_2"/>
    <property type="match status" value="1"/>
</dbReference>